<keyword evidence="3" id="KW-1185">Reference proteome</keyword>
<evidence type="ECO:0000313" key="2">
    <source>
        <dbReference type="EMBL" id="KAK8600944.1"/>
    </source>
</evidence>
<protein>
    <recommendedName>
        <fullName evidence="1">Integrase catalytic domain-containing protein</fullName>
    </recommendedName>
</protein>
<accession>A0ABR2GDE9</accession>
<dbReference type="PROSITE" id="PS50994">
    <property type="entry name" value="INTEGRASE"/>
    <property type="match status" value="1"/>
</dbReference>
<dbReference type="InterPro" id="IPR036397">
    <property type="entry name" value="RNaseH_sf"/>
</dbReference>
<dbReference type="PANTHER" id="PTHR35046">
    <property type="entry name" value="ZINC KNUCKLE (CCHC-TYPE) FAMILY PROTEIN"/>
    <property type="match status" value="1"/>
</dbReference>
<dbReference type="PANTHER" id="PTHR35046:SF26">
    <property type="entry name" value="RNA-DIRECTED DNA POLYMERASE"/>
    <property type="match status" value="1"/>
</dbReference>
<sequence length="179" mass="20600">MGLLLTPSKKNSVWVIVDRLTKCAHFLPVHTTDIADKLVELYIREIVRLHGVPKSIVSDRDSKFTARFWDCLHTTLGSQLNFSTSYHPQTDGQSERVIQVLEDMLRCCIIDFQGSWEKQLPLVEFAYNNSYCCVCNVLEMEYAIVFMTIPSLETWQFKCYGILPSSATALNLPIKFYSY</sequence>
<reference evidence="2 3" key="1">
    <citation type="journal article" date="2024" name="G3 (Bethesda)">
        <title>Genome assembly of Hibiscus sabdariffa L. provides insights into metabolisms of medicinal natural products.</title>
        <authorList>
            <person name="Kim T."/>
        </authorList>
    </citation>
    <scope>NUCLEOTIDE SEQUENCE [LARGE SCALE GENOMIC DNA]</scope>
    <source>
        <strain evidence="2">TK-2024</strain>
        <tissue evidence="2">Old leaves</tissue>
    </source>
</reference>
<gene>
    <name evidence="2" type="ORF">V6N12_050789</name>
</gene>
<proteinExistence type="predicted"/>
<dbReference type="InterPro" id="IPR012337">
    <property type="entry name" value="RNaseH-like_sf"/>
</dbReference>
<dbReference type="Gene3D" id="3.30.420.10">
    <property type="entry name" value="Ribonuclease H-like superfamily/Ribonuclease H"/>
    <property type="match status" value="1"/>
</dbReference>
<organism evidence="2 3">
    <name type="scientific">Hibiscus sabdariffa</name>
    <name type="common">roselle</name>
    <dbReference type="NCBI Taxonomy" id="183260"/>
    <lineage>
        <taxon>Eukaryota</taxon>
        <taxon>Viridiplantae</taxon>
        <taxon>Streptophyta</taxon>
        <taxon>Embryophyta</taxon>
        <taxon>Tracheophyta</taxon>
        <taxon>Spermatophyta</taxon>
        <taxon>Magnoliopsida</taxon>
        <taxon>eudicotyledons</taxon>
        <taxon>Gunneridae</taxon>
        <taxon>Pentapetalae</taxon>
        <taxon>rosids</taxon>
        <taxon>malvids</taxon>
        <taxon>Malvales</taxon>
        <taxon>Malvaceae</taxon>
        <taxon>Malvoideae</taxon>
        <taxon>Hibiscus</taxon>
    </lineage>
</organism>
<evidence type="ECO:0000313" key="3">
    <source>
        <dbReference type="Proteomes" id="UP001472677"/>
    </source>
</evidence>
<evidence type="ECO:0000259" key="1">
    <source>
        <dbReference type="PROSITE" id="PS50994"/>
    </source>
</evidence>
<dbReference type="SUPFAM" id="SSF53098">
    <property type="entry name" value="Ribonuclease H-like"/>
    <property type="match status" value="1"/>
</dbReference>
<dbReference type="EMBL" id="JBBPBM010000001">
    <property type="protein sequence ID" value="KAK8600944.1"/>
    <property type="molecule type" value="Genomic_DNA"/>
</dbReference>
<dbReference type="Proteomes" id="UP001472677">
    <property type="component" value="Unassembled WGS sequence"/>
</dbReference>
<feature type="domain" description="Integrase catalytic" evidence="1">
    <location>
        <begin position="1"/>
        <end position="149"/>
    </location>
</feature>
<comment type="caution">
    <text evidence="2">The sequence shown here is derived from an EMBL/GenBank/DDBJ whole genome shotgun (WGS) entry which is preliminary data.</text>
</comment>
<name>A0ABR2GDE9_9ROSI</name>
<dbReference type="InterPro" id="IPR001584">
    <property type="entry name" value="Integrase_cat-core"/>
</dbReference>